<evidence type="ECO:0000259" key="1">
    <source>
        <dbReference type="PROSITE" id="PS51707"/>
    </source>
</evidence>
<comment type="caution">
    <text evidence="2">The sequence shown here is derived from an EMBL/GenBank/DDBJ whole genome shotgun (WGS) entry which is preliminary data.</text>
</comment>
<dbReference type="SMART" id="SM01118">
    <property type="entry name" value="CYTH"/>
    <property type="match status" value="1"/>
</dbReference>
<dbReference type="AlphaFoldDB" id="A0A7J7ICE2"/>
<feature type="domain" description="CYTH" evidence="1">
    <location>
        <begin position="52"/>
        <end position="203"/>
    </location>
</feature>
<organism evidence="2 3">
    <name type="scientific">Cyanidiococcus yangmingshanensis</name>
    <dbReference type="NCBI Taxonomy" id="2690220"/>
    <lineage>
        <taxon>Eukaryota</taxon>
        <taxon>Rhodophyta</taxon>
        <taxon>Bangiophyceae</taxon>
        <taxon>Cyanidiales</taxon>
        <taxon>Cyanidiaceae</taxon>
        <taxon>Cyanidiococcus</taxon>
    </lineage>
</organism>
<dbReference type="Pfam" id="PF01928">
    <property type="entry name" value="CYTH"/>
    <property type="match status" value="1"/>
</dbReference>
<proteinExistence type="predicted"/>
<name>A0A7J7ICE2_9RHOD</name>
<keyword evidence="3" id="KW-1185">Reference proteome</keyword>
<sequence length="216" mass="25010">MFVKATRVVWSVTGSYFRSGRRQRWRPYRQQLSPRLCKARSMQPEGVPRVTNQEIERKFLVEADAIRCLLQQSQGTHYAQGYLCAEPDRTVRVRIAGHEAFLTVKGRTRGYTRAEYEYPIPLRDAEELLETLCPPPLVEKVRYRIPASEPGLVWEIDEFLGDNAPLILAEIELPTEDTSFERPGWLGQEVTDDERYYNASLQRHPYRLWGLGQGAP</sequence>
<accession>A0A7J7ICE2</accession>
<dbReference type="EMBL" id="VWRR01000018">
    <property type="protein sequence ID" value="KAF6000765.1"/>
    <property type="molecule type" value="Genomic_DNA"/>
</dbReference>
<dbReference type="Proteomes" id="UP000530660">
    <property type="component" value="Unassembled WGS sequence"/>
</dbReference>
<dbReference type="PANTHER" id="PTHR40114">
    <property type="entry name" value="SLR0698 PROTEIN"/>
    <property type="match status" value="1"/>
</dbReference>
<gene>
    <name evidence="2" type="ORF">F1559_003234</name>
</gene>
<dbReference type="CDD" id="cd07891">
    <property type="entry name" value="CYTH-like_CthTTM-like_1"/>
    <property type="match status" value="1"/>
</dbReference>
<dbReference type="OrthoDB" id="2988at2759"/>
<dbReference type="SUPFAM" id="SSF55154">
    <property type="entry name" value="CYTH-like phosphatases"/>
    <property type="match status" value="1"/>
</dbReference>
<dbReference type="InterPro" id="IPR023577">
    <property type="entry name" value="CYTH_domain"/>
</dbReference>
<dbReference type="PROSITE" id="PS51707">
    <property type="entry name" value="CYTH"/>
    <property type="match status" value="1"/>
</dbReference>
<dbReference type="InterPro" id="IPR033469">
    <property type="entry name" value="CYTH-like_dom_sf"/>
</dbReference>
<dbReference type="InterPro" id="IPR012042">
    <property type="entry name" value="NeuTTM/CthTTM-like"/>
</dbReference>
<protein>
    <recommendedName>
        <fullName evidence="1">CYTH domain-containing protein</fullName>
    </recommendedName>
</protein>
<dbReference type="GO" id="GO:0016462">
    <property type="term" value="F:pyrophosphatase activity"/>
    <property type="evidence" value="ECO:0007669"/>
    <property type="project" value="UniProtKB-ARBA"/>
</dbReference>
<evidence type="ECO:0000313" key="3">
    <source>
        <dbReference type="Proteomes" id="UP000530660"/>
    </source>
</evidence>
<reference evidence="2 3" key="1">
    <citation type="journal article" date="2020" name="J. Phycol.">
        <title>Comparative genome analysis reveals Cyanidiococcus gen. nov., a new extremophilic red algal genus sister to Cyanidioschyzon (Cyanidioschyzonaceae, Rhodophyta).</title>
        <authorList>
            <person name="Liu S.-L."/>
            <person name="Chiang Y.-R."/>
            <person name="Yoon H.S."/>
            <person name="Fu H.-Y."/>
        </authorList>
    </citation>
    <scope>NUCLEOTIDE SEQUENCE [LARGE SCALE GENOMIC DNA]</scope>
    <source>
        <strain evidence="2 3">THAL066</strain>
    </source>
</reference>
<evidence type="ECO:0000313" key="2">
    <source>
        <dbReference type="EMBL" id="KAF6000765.1"/>
    </source>
</evidence>
<dbReference type="PANTHER" id="PTHR40114:SF1">
    <property type="entry name" value="SLR0698 PROTEIN"/>
    <property type="match status" value="1"/>
</dbReference>
<dbReference type="Gene3D" id="2.40.320.10">
    <property type="entry name" value="Hypothetical Protein Pfu-838710-001"/>
    <property type="match status" value="1"/>
</dbReference>